<dbReference type="RefSeq" id="WP_106717070.1">
    <property type="nucleotide sequence ID" value="NZ_JACHXT010000001.1"/>
</dbReference>
<keyword evidence="11" id="KW-1185">Reference proteome</keyword>
<evidence type="ECO:0000313" key="11">
    <source>
        <dbReference type="Proteomes" id="UP000241158"/>
    </source>
</evidence>
<feature type="transmembrane region" description="Helical" evidence="8">
    <location>
        <begin position="200"/>
        <end position="219"/>
    </location>
</feature>
<feature type="transmembrane region" description="Helical" evidence="8">
    <location>
        <begin position="234"/>
        <end position="253"/>
    </location>
</feature>
<name>A0A2P7AWN3_9HYPH</name>
<feature type="transmembrane region" description="Helical" evidence="8">
    <location>
        <begin position="149"/>
        <end position="167"/>
    </location>
</feature>
<keyword evidence="6 8" id="KW-1133">Transmembrane helix</keyword>
<dbReference type="InterPro" id="IPR037185">
    <property type="entry name" value="EmrE-like"/>
</dbReference>
<organism evidence="10 11">
    <name type="scientific">Phyllobacterium endophyticum</name>
    <dbReference type="NCBI Taxonomy" id="1149773"/>
    <lineage>
        <taxon>Bacteria</taxon>
        <taxon>Pseudomonadati</taxon>
        <taxon>Pseudomonadota</taxon>
        <taxon>Alphaproteobacteria</taxon>
        <taxon>Hyphomicrobiales</taxon>
        <taxon>Phyllobacteriaceae</taxon>
        <taxon>Phyllobacterium</taxon>
    </lineage>
</organism>
<feature type="transmembrane region" description="Helical" evidence="8">
    <location>
        <begin position="93"/>
        <end position="113"/>
    </location>
</feature>
<dbReference type="PANTHER" id="PTHR22911">
    <property type="entry name" value="ACYL-MALONYL CONDENSING ENZYME-RELATED"/>
    <property type="match status" value="1"/>
</dbReference>
<evidence type="ECO:0000256" key="5">
    <source>
        <dbReference type="ARBA" id="ARBA00022692"/>
    </source>
</evidence>
<accession>A0A2P7AWN3</accession>
<dbReference type="InterPro" id="IPR000620">
    <property type="entry name" value="EamA_dom"/>
</dbReference>
<comment type="caution">
    <text evidence="10">The sequence shown here is derived from an EMBL/GenBank/DDBJ whole genome shotgun (WGS) entry which is preliminary data.</text>
</comment>
<keyword evidence="3" id="KW-0813">Transport</keyword>
<proteinExistence type="inferred from homology"/>
<feature type="transmembrane region" description="Helical" evidence="8">
    <location>
        <begin position="173"/>
        <end position="188"/>
    </location>
</feature>
<dbReference type="Proteomes" id="UP000241158">
    <property type="component" value="Unassembled WGS sequence"/>
</dbReference>
<feature type="transmembrane region" description="Helical" evidence="8">
    <location>
        <begin position="265"/>
        <end position="283"/>
    </location>
</feature>
<evidence type="ECO:0000259" key="9">
    <source>
        <dbReference type="Pfam" id="PF00892"/>
    </source>
</evidence>
<keyword evidence="7 8" id="KW-0472">Membrane</keyword>
<evidence type="ECO:0000256" key="8">
    <source>
        <dbReference type="SAM" id="Phobius"/>
    </source>
</evidence>
<evidence type="ECO:0000256" key="7">
    <source>
        <dbReference type="ARBA" id="ARBA00023136"/>
    </source>
</evidence>
<dbReference type="Pfam" id="PF00892">
    <property type="entry name" value="EamA"/>
    <property type="match status" value="1"/>
</dbReference>
<dbReference type="EMBL" id="PGGN01000002">
    <property type="protein sequence ID" value="PSH58625.1"/>
    <property type="molecule type" value="Genomic_DNA"/>
</dbReference>
<evidence type="ECO:0000256" key="1">
    <source>
        <dbReference type="ARBA" id="ARBA00004651"/>
    </source>
</evidence>
<evidence type="ECO:0000256" key="3">
    <source>
        <dbReference type="ARBA" id="ARBA00022448"/>
    </source>
</evidence>
<dbReference type="AlphaFoldDB" id="A0A2P7AWN3"/>
<feature type="domain" description="EamA" evidence="9">
    <location>
        <begin position="29"/>
        <end position="165"/>
    </location>
</feature>
<keyword evidence="5 8" id="KW-0812">Transmembrane</keyword>
<dbReference type="InterPro" id="IPR004626">
    <property type="entry name" value="RarD"/>
</dbReference>
<feature type="transmembrane region" description="Helical" evidence="8">
    <location>
        <begin position="30"/>
        <end position="48"/>
    </location>
</feature>
<dbReference type="PANTHER" id="PTHR22911:SF137">
    <property type="entry name" value="SOLUTE CARRIER FAMILY 35 MEMBER G2-RELATED"/>
    <property type="match status" value="1"/>
</dbReference>
<evidence type="ECO:0000256" key="6">
    <source>
        <dbReference type="ARBA" id="ARBA00022989"/>
    </source>
</evidence>
<comment type="similarity">
    <text evidence="2">Belongs to the EamA transporter family.</text>
</comment>
<comment type="subcellular location">
    <subcellularLocation>
        <location evidence="1">Cell membrane</location>
        <topology evidence="1">Multi-pass membrane protein</topology>
    </subcellularLocation>
</comment>
<feature type="transmembrane region" description="Helical" evidence="8">
    <location>
        <begin position="289"/>
        <end position="309"/>
    </location>
</feature>
<dbReference type="SUPFAM" id="SSF103481">
    <property type="entry name" value="Multidrug resistance efflux transporter EmrE"/>
    <property type="match status" value="2"/>
</dbReference>
<dbReference type="NCBIfam" id="TIGR00688">
    <property type="entry name" value="rarD"/>
    <property type="match status" value="1"/>
</dbReference>
<dbReference type="GO" id="GO:0005886">
    <property type="term" value="C:plasma membrane"/>
    <property type="evidence" value="ECO:0007669"/>
    <property type="project" value="UniProtKB-SubCell"/>
</dbReference>
<feature type="transmembrane region" description="Helical" evidence="8">
    <location>
        <begin position="125"/>
        <end position="142"/>
    </location>
</feature>
<gene>
    <name evidence="10" type="primary">rarD</name>
    <name evidence="10" type="ORF">CU100_13715</name>
</gene>
<dbReference type="OrthoDB" id="369870at2"/>
<evidence type="ECO:0000256" key="2">
    <source>
        <dbReference type="ARBA" id="ARBA00007362"/>
    </source>
</evidence>
<keyword evidence="4" id="KW-1003">Cell membrane</keyword>
<sequence>MTERTDSNRAVAETLATSNAFAGLSDGKKGFIFALCAYLLWGILPFYLKSVAHIPALEVVAHRIVWSVPIAAALLWWLGLLGDLKVAFTTPRMLAMAILTASLITINWGTYVWAIANDHTVDTALGYYINPLVNVVLGRLFLSERLTKAQMIAVALAACAVILLTVWSGGLPWISLILAFSFGLYGFFRKTLPIGAIQGFTLEVLILSIPSLGFIAWTMTQNTSHFTNGQPNDVSLLLFAGLATAVPLIFYALGAKLLRYTTIGLMQYIAPTIVFFIAIFVFGEPFSHVQLIAFVLIWSALAIYTWSMVYEAQKVKSAIAHNR</sequence>
<protein>
    <submittedName>
        <fullName evidence="10">EamA family transporter RarD</fullName>
    </submittedName>
</protein>
<evidence type="ECO:0000313" key="10">
    <source>
        <dbReference type="EMBL" id="PSH58625.1"/>
    </source>
</evidence>
<reference evidence="11" key="1">
    <citation type="submission" date="2017-11" db="EMBL/GenBank/DDBJ databases">
        <authorList>
            <person name="Kuznetsova I."/>
            <person name="Sazanova A."/>
            <person name="Chirak E."/>
            <person name="Safronova V."/>
            <person name="Willems A."/>
        </authorList>
    </citation>
    <scope>NUCLEOTIDE SEQUENCE [LARGE SCALE GENOMIC DNA]</scope>
    <source>
        <strain evidence="11">PEPV15</strain>
    </source>
</reference>
<feature type="transmembrane region" description="Helical" evidence="8">
    <location>
        <begin position="60"/>
        <end position="81"/>
    </location>
</feature>
<evidence type="ECO:0000256" key="4">
    <source>
        <dbReference type="ARBA" id="ARBA00022475"/>
    </source>
</evidence>